<feature type="transmembrane region" description="Helical" evidence="1">
    <location>
        <begin position="547"/>
        <end position="568"/>
    </location>
</feature>
<dbReference type="PANTHER" id="PTHR35043">
    <property type="entry name" value="TRANSCRIPTION FACTOR DOMAIN-CONTAINING PROTEIN"/>
    <property type="match status" value="1"/>
</dbReference>
<feature type="transmembrane region" description="Helical" evidence="1">
    <location>
        <begin position="509"/>
        <end position="535"/>
    </location>
</feature>
<dbReference type="EMBL" id="JAVFKD010000016">
    <property type="protein sequence ID" value="KAK5988416.1"/>
    <property type="molecule type" value="Genomic_DNA"/>
</dbReference>
<name>A0ABR0S9T0_9HYPO</name>
<feature type="transmembrane region" description="Helical" evidence="1">
    <location>
        <begin position="28"/>
        <end position="45"/>
    </location>
</feature>
<comment type="caution">
    <text evidence="2">The sequence shown here is derived from an EMBL/GenBank/DDBJ whole genome shotgun (WGS) entry which is preliminary data.</text>
</comment>
<keyword evidence="1" id="KW-0812">Transmembrane</keyword>
<keyword evidence="3" id="KW-1185">Reference proteome</keyword>
<gene>
    <name evidence="2" type="ORF">PT974_12570</name>
</gene>
<accession>A0ABR0S9T0</accession>
<evidence type="ECO:0000313" key="3">
    <source>
        <dbReference type="Proteomes" id="UP001338125"/>
    </source>
</evidence>
<proteinExistence type="predicted"/>
<feature type="transmembrane region" description="Helical" evidence="1">
    <location>
        <begin position="470"/>
        <end position="489"/>
    </location>
</feature>
<evidence type="ECO:0000313" key="2">
    <source>
        <dbReference type="EMBL" id="KAK5988416.1"/>
    </source>
</evidence>
<dbReference type="Proteomes" id="UP001338125">
    <property type="component" value="Unassembled WGS sequence"/>
</dbReference>
<protein>
    <submittedName>
        <fullName evidence="2">Uncharacterized protein</fullName>
    </submittedName>
</protein>
<feature type="transmembrane region" description="Helical" evidence="1">
    <location>
        <begin position="65"/>
        <end position="83"/>
    </location>
</feature>
<keyword evidence="1" id="KW-1133">Transmembrane helix</keyword>
<evidence type="ECO:0000256" key="1">
    <source>
        <dbReference type="SAM" id="Phobius"/>
    </source>
</evidence>
<organism evidence="2 3">
    <name type="scientific">Cladobotryum mycophilum</name>
    <dbReference type="NCBI Taxonomy" id="491253"/>
    <lineage>
        <taxon>Eukaryota</taxon>
        <taxon>Fungi</taxon>
        <taxon>Dikarya</taxon>
        <taxon>Ascomycota</taxon>
        <taxon>Pezizomycotina</taxon>
        <taxon>Sordariomycetes</taxon>
        <taxon>Hypocreomycetidae</taxon>
        <taxon>Hypocreales</taxon>
        <taxon>Hypocreaceae</taxon>
        <taxon>Cladobotryum</taxon>
    </lineage>
</organism>
<sequence>MFIQLYRSHSANSTVVGFVQEPDGRGTLSLLFSCIFTLTLCVWSAVHLNLPKHDESQMGHTYQYFKWSILGIFGPELVIWAAWRQYISARALTKFIQEGAGADKRTEAMQHWTMVHSFYAGMGGFIFDLTIPDMASGPSFIPNQRRLHVTPRGVQLLAQCGLLPDITRGDITDKSKTDGSGKLICCVQVAWMVIQAIARVAVGLPITPLETNTIGHVICALINYVLWWHKPRWINEPTVLRGEWARAMCAFMYMSSQVSAEDRADRDILRDFGVKTEVSGVLYLSDVANASDKATPQSRDAKVTTMCEDASSQTNLLHDGVDLIQRSLELVDNVHSSSGYMVSRHGHQSDTQSHWPLNPFNETAEGAALKDMRQTRWQLACEAIEKHPAIRKRLEPSERNQDELRYREALRLYPEMPDRVKQQFKRRSQPSVLPTTRGSVGSVCPSEELVVDRPRNWPGDDLVRHMQGHLMGLILWSASTVYGAVHLAGWNEHFPTEVESWFWRMSAAYIIFSGLLWSFLNLLGHASSSVWWFWYGILAGTARRHSYIVIYVLCFIGGTLYVVARMYLVVEAFVSLRALPASAYDSPSWVLTVPHL</sequence>
<dbReference type="PANTHER" id="PTHR35043:SF7">
    <property type="entry name" value="TRANSCRIPTION FACTOR DOMAIN-CONTAINING PROTEIN"/>
    <property type="match status" value="1"/>
</dbReference>
<reference evidence="2 3" key="1">
    <citation type="submission" date="2024-01" db="EMBL/GenBank/DDBJ databases">
        <title>Complete genome of Cladobotryum mycophilum ATHUM6906.</title>
        <authorList>
            <person name="Christinaki A.C."/>
            <person name="Myridakis A.I."/>
            <person name="Kouvelis V.N."/>
        </authorList>
    </citation>
    <scope>NUCLEOTIDE SEQUENCE [LARGE SCALE GENOMIC DNA]</scope>
    <source>
        <strain evidence="2 3">ATHUM6906</strain>
    </source>
</reference>
<keyword evidence="1" id="KW-0472">Membrane</keyword>